<dbReference type="InterPro" id="IPR001623">
    <property type="entry name" value="DnaJ_domain"/>
</dbReference>
<evidence type="ECO:0000313" key="3">
    <source>
        <dbReference type="EMBL" id="KAK0543102.1"/>
    </source>
</evidence>
<evidence type="ECO:0000259" key="2">
    <source>
        <dbReference type="PROSITE" id="PS50076"/>
    </source>
</evidence>
<dbReference type="Proteomes" id="UP001176517">
    <property type="component" value="Unassembled WGS sequence"/>
</dbReference>
<feature type="region of interest" description="Disordered" evidence="1">
    <location>
        <begin position="569"/>
        <end position="672"/>
    </location>
</feature>
<feature type="compositionally biased region" description="Low complexity" evidence="1">
    <location>
        <begin position="289"/>
        <end position="306"/>
    </location>
</feature>
<dbReference type="InterPro" id="IPR038763">
    <property type="entry name" value="DHH_sf"/>
</dbReference>
<keyword evidence="4" id="KW-1185">Reference proteome</keyword>
<feature type="compositionally biased region" description="Low complexity" evidence="1">
    <location>
        <begin position="578"/>
        <end position="590"/>
    </location>
</feature>
<accession>A0AAN6GJB7</accession>
<dbReference type="Gene3D" id="1.10.287.110">
    <property type="entry name" value="DnaJ domain"/>
    <property type="match status" value="1"/>
</dbReference>
<dbReference type="InterPro" id="IPR036869">
    <property type="entry name" value="J_dom_sf"/>
</dbReference>
<reference evidence="3" key="1">
    <citation type="journal article" date="2023" name="PhytoFront">
        <title>Draft Genome Resources of Seven Strains of Tilletia horrida, Causal Agent of Kernel Smut of Rice.</title>
        <authorList>
            <person name="Khanal S."/>
            <person name="Antony Babu S."/>
            <person name="Zhou X.G."/>
        </authorList>
    </citation>
    <scope>NUCLEOTIDE SEQUENCE</scope>
    <source>
        <strain evidence="3">TX6</strain>
    </source>
</reference>
<feature type="domain" description="J" evidence="2">
    <location>
        <begin position="426"/>
        <end position="494"/>
    </location>
</feature>
<dbReference type="CDD" id="cd06257">
    <property type="entry name" value="DnaJ"/>
    <property type="match status" value="1"/>
</dbReference>
<protein>
    <submittedName>
        <fullName evidence="3">Exopolyphosphatase</fullName>
        <ecNumber evidence="3">3.6.1.11</ecNumber>
    </submittedName>
</protein>
<dbReference type="AlphaFoldDB" id="A0AAN6GJB7"/>
<comment type="caution">
    <text evidence="3">The sequence shown here is derived from an EMBL/GenBank/DDBJ whole genome shotgun (WGS) entry which is preliminary data.</text>
</comment>
<dbReference type="InterPro" id="IPR050817">
    <property type="entry name" value="DjlA_DnaK_co-chaperone"/>
</dbReference>
<proteinExistence type="predicted"/>
<dbReference type="Pfam" id="PF01368">
    <property type="entry name" value="DHH"/>
    <property type="match status" value="1"/>
</dbReference>
<dbReference type="SUPFAM" id="SSF64182">
    <property type="entry name" value="DHH phosphoesterases"/>
    <property type="match status" value="1"/>
</dbReference>
<dbReference type="PROSITE" id="PS50076">
    <property type="entry name" value="DNAJ_2"/>
    <property type="match status" value="1"/>
</dbReference>
<keyword evidence="3" id="KW-0378">Hydrolase</keyword>
<organism evidence="3 4">
    <name type="scientific">Tilletia horrida</name>
    <dbReference type="NCBI Taxonomy" id="155126"/>
    <lineage>
        <taxon>Eukaryota</taxon>
        <taxon>Fungi</taxon>
        <taxon>Dikarya</taxon>
        <taxon>Basidiomycota</taxon>
        <taxon>Ustilaginomycotina</taxon>
        <taxon>Exobasidiomycetes</taxon>
        <taxon>Tilletiales</taxon>
        <taxon>Tilletiaceae</taxon>
        <taxon>Tilletia</taxon>
    </lineage>
</organism>
<evidence type="ECO:0000256" key="1">
    <source>
        <dbReference type="SAM" id="MobiDB-lite"/>
    </source>
</evidence>
<dbReference type="Gene3D" id="3.90.1640.10">
    <property type="entry name" value="inorganic pyrophosphatase (n-terminal core)"/>
    <property type="match status" value="1"/>
</dbReference>
<dbReference type="EMBL" id="JAPDMZ010000402">
    <property type="protein sequence ID" value="KAK0543102.1"/>
    <property type="molecule type" value="Genomic_DNA"/>
</dbReference>
<dbReference type="EC" id="3.6.1.11" evidence="3"/>
<dbReference type="Pfam" id="PF00226">
    <property type="entry name" value="DnaJ"/>
    <property type="match status" value="1"/>
</dbReference>
<dbReference type="GO" id="GO:0004309">
    <property type="term" value="F:exopolyphosphatase activity"/>
    <property type="evidence" value="ECO:0007669"/>
    <property type="project" value="UniProtKB-EC"/>
</dbReference>
<name>A0AAN6GJB7_9BASI</name>
<evidence type="ECO:0000313" key="4">
    <source>
        <dbReference type="Proteomes" id="UP001176517"/>
    </source>
</evidence>
<feature type="region of interest" description="Disordered" evidence="1">
    <location>
        <begin position="281"/>
        <end position="344"/>
    </location>
</feature>
<feature type="compositionally biased region" description="Polar residues" evidence="1">
    <location>
        <begin position="312"/>
        <end position="332"/>
    </location>
</feature>
<dbReference type="SUPFAM" id="SSF46565">
    <property type="entry name" value="Chaperone J-domain"/>
    <property type="match status" value="1"/>
</dbReference>
<dbReference type="InterPro" id="IPR001667">
    <property type="entry name" value="DDH_dom"/>
</dbReference>
<dbReference type="PRINTS" id="PR00625">
    <property type="entry name" value="JDOMAIN"/>
</dbReference>
<gene>
    <name evidence="3" type="primary">PPX1_2</name>
    <name evidence="3" type="ORF">OC846_006533</name>
</gene>
<sequence>MATDSGAPEPLGAFLRRTRAAALEILTSLKSGADTGINLTLIMGNEAGDLDSLSSSIALAYMLTHLPFSAGRQQEADRKTVYVPLIQTAASDLYLRPENEAICRFAGIDAHPTPLLTIDALEGGKGSVPDALGMDLASDERLAHPRVSFGLVDHPSLIPRWGPHERRKVRFIVDHHKDEHSHPDADFRFLRGPGSVPEGQFPIGSASSLVVELFQDVLIKAAKTSSKPSPLPKSVADLLISAIVIDTDNLRPVPRGRATPRDVLSHAILLPLSSFGPGLSAESALAGEPDGTSSGSADASDSNPSSGMGGYKNTTGNPSQGAGQQPGSNGTGAQYGASERKGAHEPCDGELPIFVMCEDVEMDLGCDNCKSEYCASETSTADPCCRATGPCDMEEDEGMGGASKAEEEVEAEAEADLFDELEAGRDLYKVLGLKRGVDQAAIRTAYRREALKCHPDRARSLRDADRRTKRFKLLVNAYEILSDPIKRRQWDMFHDPLTSGVQSGASTPYASSYSSSYTSSSFFETYGSSFSSSSCFSTSPPPNAGKGSWKFESYEQLKAEELARTQTQFVSPSLFEKPTPNNASSTTSSARQSKPTLILTQPPAPVAKLVVEQPDPEPPTPKGPPKAFTFVWESPAESLRRARARPGGPGSSSSTPGAPAARLQTGGMTLLR</sequence>
<dbReference type="PANTHER" id="PTHR24074">
    <property type="entry name" value="CO-CHAPERONE PROTEIN DJLA"/>
    <property type="match status" value="1"/>
</dbReference>
<feature type="compositionally biased region" description="Low complexity" evidence="1">
    <location>
        <begin position="651"/>
        <end position="662"/>
    </location>
</feature>
<dbReference type="SMART" id="SM00271">
    <property type="entry name" value="DnaJ"/>
    <property type="match status" value="1"/>
</dbReference>